<feature type="transmembrane region" description="Helical" evidence="1">
    <location>
        <begin position="18"/>
        <end position="38"/>
    </location>
</feature>
<dbReference type="PANTHER" id="PTHR35342">
    <property type="entry name" value="TRICARBOXYLIC TRANSPORT PROTEIN"/>
    <property type="match status" value="1"/>
</dbReference>
<feature type="transmembrane region" description="Helical" evidence="1">
    <location>
        <begin position="109"/>
        <end position="130"/>
    </location>
</feature>
<feature type="transmembrane region" description="Helical" evidence="1">
    <location>
        <begin position="199"/>
        <end position="219"/>
    </location>
</feature>
<keyword evidence="1" id="KW-0472">Membrane</keyword>
<dbReference type="Proteomes" id="UP001570511">
    <property type="component" value="Unassembled WGS sequence"/>
</dbReference>
<feature type="transmembrane region" description="Helical" evidence="1">
    <location>
        <begin position="434"/>
        <end position="452"/>
    </location>
</feature>
<feature type="transmembrane region" description="Helical" evidence="1">
    <location>
        <begin position="168"/>
        <end position="187"/>
    </location>
</feature>
<keyword evidence="4" id="KW-1185">Reference proteome</keyword>
<reference evidence="3 4" key="1">
    <citation type="submission" date="2024-08" db="EMBL/GenBank/DDBJ databases">
        <title>Halobellus sp. MBLA0158 whole genome sequence.</title>
        <authorList>
            <person name="Hwang C.Y."/>
            <person name="Cho E.-S."/>
            <person name="Seo M.-J."/>
        </authorList>
    </citation>
    <scope>NUCLEOTIDE SEQUENCE [LARGE SCALE GENOMIC DNA]</scope>
    <source>
        <strain evidence="3 4">MBLA0158</strain>
    </source>
</reference>
<gene>
    <name evidence="3" type="ORF">OS889_09490</name>
</gene>
<dbReference type="Pfam" id="PF01970">
    <property type="entry name" value="TctA"/>
    <property type="match status" value="1"/>
</dbReference>
<feature type="transmembrane region" description="Helical" evidence="1">
    <location>
        <begin position="50"/>
        <end position="70"/>
    </location>
</feature>
<name>A0ABD5MBE2_9EURY</name>
<sequence>MEVAPLIRAFDIVTSWPTIGWILFGLLFGTVIGMIPGLGPNLGMAVVLPLTIKIDGISAVLLLISIYSGAMYGGSVAAILINAPGTAAAAATTFDGYPMSRQGRARDALSISAISSAFGGAFTILLLIFLSPLLVFIVLLFGSPEYFLIAILGLALITIVAEGSMVKGLTAGAFGLLLTSIGLPVMTAEPRYTLGLYELYNGIHFVVALIGVFAIGEMIKLANEQEGKIAQGDIEVEGSVLTGAKEVIYNPVTTIKSALIGGLIGAIPGAGASISNFISYGEAMRSNNEEGTFGNGDPKGVIASEAANNGTVSGSLIPTLSFGIPGSGSMAVLLGGLLMHGIRPGPDLFTTNLYVTQSIFLALLLGNIVILVAGVLLFTRAGIITRIDTTYIIPLVIIFAVLGSFSLRGNWFDVLSVFAFGVLGFYMSKHDYSIIALVLGIVLGTIVEENLYRSMQLSGDIPVFFTRPLSIVLIVAILAILFAPVIKNRWGRREATS</sequence>
<keyword evidence="1" id="KW-0812">Transmembrane</keyword>
<dbReference type="PANTHER" id="PTHR35342:SF5">
    <property type="entry name" value="TRICARBOXYLIC TRANSPORT PROTEIN"/>
    <property type="match status" value="1"/>
</dbReference>
<feature type="domain" description="DUF112" evidence="2">
    <location>
        <begin position="20"/>
        <end position="439"/>
    </location>
</feature>
<protein>
    <submittedName>
        <fullName evidence="3">Tripartite tricarboxylate transporter permease</fullName>
    </submittedName>
</protein>
<comment type="caution">
    <text evidence="3">The sequence shown here is derived from an EMBL/GenBank/DDBJ whole genome shotgun (WGS) entry which is preliminary data.</text>
</comment>
<evidence type="ECO:0000256" key="1">
    <source>
        <dbReference type="SAM" id="Phobius"/>
    </source>
</evidence>
<feature type="transmembrane region" description="Helical" evidence="1">
    <location>
        <begin position="389"/>
        <end position="405"/>
    </location>
</feature>
<evidence type="ECO:0000313" key="3">
    <source>
        <dbReference type="EMBL" id="MFA1611237.1"/>
    </source>
</evidence>
<evidence type="ECO:0000259" key="2">
    <source>
        <dbReference type="Pfam" id="PF01970"/>
    </source>
</evidence>
<dbReference type="EMBL" id="JBGNYA010000001">
    <property type="protein sequence ID" value="MFA1611237.1"/>
    <property type="molecule type" value="Genomic_DNA"/>
</dbReference>
<feature type="transmembrane region" description="Helical" evidence="1">
    <location>
        <begin position="322"/>
        <end position="342"/>
    </location>
</feature>
<evidence type="ECO:0000313" key="4">
    <source>
        <dbReference type="Proteomes" id="UP001570511"/>
    </source>
</evidence>
<organism evidence="3 4">
    <name type="scientific">Halobellus rubicundus</name>
    <dbReference type="NCBI Taxonomy" id="2996466"/>
    <lineage>
        <taxon>Archaea</taxon>
        <taxon>Methanobacteriati</taxon>
        <taxon>Methanobacteriota</taxon>
        <taxon>Stenosarchaea group</taxon>
        <taxon>Halobacteria</taxon>
        <taxon>Halobacteriales</taxon>
        <taxon>Haloferacaceae</taxon>
        <taxon>Halobellus</taxon>
    </lineage>
</organism>
<feature type="transmembrane region" description="Helical" evidence="1">
    <location>
        <begin position="354"/>
        <end position="377"/>
    </location>
</feature>
<accession>A0ABD5MBE2</accession>
<proteinExistence type="predicted"/>
<feature type="transmembrane region" description="Helical" evidence="1">
    <location>
        <begin position="464"/>
        <end position="486"/>
    </location>
</feature>
<dbReference type="AlphaFoldDB" id="A0ABD5MBE2"/>
<keyword evidence="1" id="KW-1133">Transmembrane helix</keyword>
<feature type="transmembrane region" description="Helical" evidence="1">
    <location>
        <begin position="76"/>
        <end position="97"/>
    </location>
</feature>
<feature type="transmembrane region" description="Helical" evidence="1">
    <location>
        <begin position="136"/>
        <end position="161"/>
    </location>
</feature>
<dbReference type="RefSeq" id="WP_372391594.1">
    <property type="nucleotide sequence ID" value="NZ_JBGNYA010000001.1"/>
</dbReference>
<dbReference type="InterPro" id="IPR002823">
    <property type="entry name" value="DUF112_TM"/>
</dbReference>